<dbReference type="RefSeq" id="WP_088074915.1">
    <property type="nucleotide sequence ID" value="NZ_JAHQCR010000088.1"/>
</dbReference>
<proteinExistence type="predicted"/>
<protein>
    <submittedName>
        <fullName evidence="1">Uncharacterized protein</fullName>
    </submittedName>
</protein>
<comment type="caution">
    <text evidence="1">The sequence shown here is derived from an EMBL/GenBank/DDBJ whole genome shotgun (WGS) entry which is preliminary data.</text>
</comment>
<dbReference type="Proteomes" id="UP000790580">
    <property type="component" value="Unassembled WGS sequence"/>
</dbReference>
<reference evidence="1 2" key="1">
    <citation type="submission" date="2021-06" db="EMBL/GenBank/DDBJ databases">
        <title>Bacillus sp. RD4P76, an endophyte from a halophyte.</title>
        <authorList>
            <person name="Sun J.-Q."/>
        </authorList>
    </citation>
    <scope>NUCLEOTIDE SEQUENCE [LARGE SCALE GENOMIC DNA]</scope>
    <source>
        <strain evidence="1 2">JCM 17098</strain>
    </source>
</reference>
<keyword evidence="2" id="KW-1185">Reference proteome</keyword>
<name>A0ABS6K257_9BACI</name>
<evidence type="ECO:0000313" key="2">
    <source>
        <dbReference type="Proteomes" id="UP000790580"/>
    </source>
</evidence>
<sequence>MYIAEYRLSNWNKISNHEHIEDAVKAAQEYIDMGYPMGSVRVVQVMDVEFKSSKKKDMVKQVKEWESKLEKMMLEAWQRNDKELGNEMLKLFEQMIVVKAANTIDDNTYQMIQNKMEKYFRIDKYLKTRYITVEGNIDPDLYERIAEKVATGELLRGGN</sequence>
<gene>
    <name evidence="1" type="ORF">KS407_22195</name>
</gene>
<evidence type="ECO:0000313" key="1">
    <source>
        <dbReference type="EMBL" id="MBU9724139.1"/>
    </source>
</evidence>
<dbReference type="EMBL" id="JAHQCR010000088">
    <property type="protein sequence ID" value="MBU9724139.1"/>
    <property type="molecule type" value="Genomic_DNA"/>
</dbReference>
<organism evidence="1 2">
    <name type="scientific">Evansella alkalicola</name>
    <dbReference type="NCBI Taxonomy" id="745819"/>
    <lineage>
        <taxon>Bacteria</taxon>
        <taxon>Bacillati</taxon>
        <taxon>Bacillota</taxon>
        <taxon>Bacilli</taxon>
        <taxon>Bacillales</taxon>
        <taxon>Bacillaceae</taxon>
        <taxon>Evansella</taxon>
    </lineage>
</organism>
<accession>A0ABS6K257</accession>